<dbReference type="GO" id="GO:0016874">
    <property type="term" value="F:ligase activity"/>
    <property type="evidence" value="ECO:0007669"/>
    <property type="project" value="UniProtKB-KW"/>
</dbReference>
<dbReference type="SUPFAM" id="SSF55144">
    <property type="entry name" value="LigT-like"/>
    <property type="match status" value="1"/>
</dbReference>
<dbReference type="RefSeq" id="WP_194122350.1">
    <property type="nucleotide sequence ID" value="NZ_JACYGY010000001.1"/>
</dbReference>
<dbReference type="PANTHER" id="PTHR40037">
    <property type="entry name" value="PHOSPHOESTERASE YJCG-RELATED"/>
    <property type="match status" value="1"/>
</dbReference>
<name>A0ABR9WFS8_9BACT</name>
<comment type="caution">
    <text evidence="1">The sequence shown here is derived from an EMBL/GenBank/DDBJ whole genome shotgun (WGS) entry which is preliminary data.</text>
</comment>
<gene>
    <name evidence="1" type="ORF">IEE83_20535</name>
</gene>
<keyword evidence="1" id="KW-0436">Ligase</keyword>
<dbReference type="PANTHER" id="PTHR40037:SF1">
    <property type="entry name" value="PHOSPHOESTERASE SAOUHSC_00951-RELATED"/>
    <property type="match status" value="1"/>
</dbReference>
<sequence>MENLYFLAITPPEEISKEIIEIQEDIAARFDSRASLKVMPHITLKAPFKFPMAAHIIVLEWFENLQINQSAFNLELKDYGAFHNKNKPVIFIKPEKNASLATLQKQILSEFENAFPGVAIMDLELDFHPHLTIAYRDLKVNLFQEAWREFQAREFLKIFEVNDFHLLQHDGKKWNIIRTFPLKFFQNN</sequence>
<dbReference type="Gene3D" id="3.90.1140.10">
    <property type="entry name" value="Cyclic phosphodiesterase"/>
    <property type="match status" value="1"/>
</dbReference>
<evidence type="ECO:0000313" key="1">
    <source>
        <dbReference type="EMBL" id="MBE9464282.1"/>
    </source>
</evidence>
<dbReference type="InterPro" id="IPR050580">
    <property type="entry name" value="2H_phosphoesterase_YjcG-like"/>
</dbReference>
<dbReference type="InterPro" id="IPR009097">
    <property type="entry name" value="Cyclic_Pdiesterase"/>
</dbReference>
<organism evidence="1 2">
    <name type="scientific">Dyadobacter subterraneus</name>
    <dbReference type="NCBI Taxonomy" id="2773304"/>
    <lineage>
        <taxon>Bacteria</taxon>
        <taxon>Pseudomonadati</taxon>
        <taxon>Bacteroidota</taxon>
        <taxon>Cytophagia</taxon>
        <taxon>Cytophagales</taxon>
        <taxon>Spirosomataceae</taxon>
        <taxon>Dyadobacter</taxon>
    </lineage>
</organism>
<dbReference type="Proteomes" id="UP000634134">
    <property type="component" value="Unassembled WGS sequence"/>
</dbReference>
<dbReference type="Pfam" id="PF13563">
    <property type="entry name" value="2_5_RNA_ligase2"/>
    <property type="match status" value="1"/>
</dbReference>
<reference evidence="2" key="1">
    <citation type="submission" date="2023-07" db="EMBL/GenBank/DDBJ databases">
        <title>Dyadobacter sp. nov 'subterranea' isolated from contaminted grondwater.</title>
        <authorList>
            <person name="Szabo I."/>
            <person name="Al-Omari J."/>
            <person name="Szerdahelyi S.G."/>
            <person name="Rado J."/>
        </authorList>
    </citation>
    <scope>NUCLEOTIDE SEQUENCE [LARGE SCALE GENOMIC DNA]</scope>
    <source>
        <strain evidence="2">UP-52</strain>
    </source>
</reference>
<protein>
    <submittedName>
        <fullName evidence="1">2'-5' RNA ligase family protein</fullName>
    </submittedName>
</protein>
<keyword evidence="2" id="KW-1185">Reference proteome</keyword>
<accession>A0ABR9WFS8</accession>
<evidence type="ECO:0000313" key="2">
    <source>
        <dbReference type="Proteomes" id="UP000634134"/>
    </source>
</evidence>
<dbReference type="EMBL" id="JACYGY010000001">
    <property type="protein sequence ID" value="MBE9464282.1"/>
    <property type="molecule type" value="Genomic_DNA"/>
</dbReference>
<proteinExistence type="predicted"/>